<gene>
    <name evidence="2" type="ORF">SCHPADRAFT_936966</name>
</gene>
<proteinExistence type="predicted"/>
<dbReference type="OrthoDB" id="3182995at2759"/>
<feature type="compositionally biased region" description="Acidic residues" evidence="1">
    <location>
        <begin position="243"/>
        <end position="263"/>
    </location>
</feature>
<dbReference type="Proteomes" id="UP000053477">
    <property type="component" value="Unassembled WGS sequence"/>
</dbReference>
<evidence type="ECO:0000313" key="2">
    <source>
        <dbReference type="EMBL" id="KLO17603.1"/>
    </source>
</evidence>
<feature type="region of interest" description="Disordered" evidence="1">
    <location>
        <begin position="229"/>
        <end position="263"/>
    </location>
</feature>
<organism evidence="2 3">
    <name type="scientific">Schizopora paradoxa</name>
    <dbReference type="NCBI Taxonomy" id="27342"/>
    <lineage>
        <taxon>Eukaryota</taxon>
        <taxon>Fungi</taxon>
        <taxon>Dikarya</taxon>
        <taxon>Basidiomycota</taxon>
        <taxon>Agaricomycotina</taxon>
        <taxon>Agaricomycetes</taxon>
        <taxon>Hymenochaetales</taxon>
        <taxon>Schizoporaceae</taxon>
        <taxon>Schizopora</taxon>
    </lineage>
</organism>
<evidence type="ECO:0000313" key="3">
    <source>
        <dbReference type="Proteomes" id="UP000053477"/>
    </source>
</evidence>
<name>A0A0H2S7G9_9AGAM</name>
<dbReference type="InParanoid" id="A0A0H2S7G9"/>
<keyword evidence="3" id="KW-1185">Reference proteome</keyword>
<accession>A0A0H2S7G9</accession>
<protein>
    <recommendedName>
        <fullName evidence="4">Protein kinase domain-containing protein</fullName>
    </recommendedName>
</protein>
<reference evidence="2 3" key="1">
    <citation type="submission" date="2015-04" db="EMBL/GenBank/DDBJ databases">
        <title>Complete genome sequence of Schizopora paradoxa KUC8140, a cosmopolitan wood degrader in East Asia.</title>
        <authorList>
            <consortium name="DOE Joint Genome Institute"/>
            <person name="Min B."/>
            <person name="Park H."/>
            <person name="Jang Y."/>
            <person name="Kim J.-J."/>
            <person name="Kim K.H."/>
            <person name="Pangilinan J."/>
            <person name="Lipzen A."/>
            <person name="Riley R."/>
            <person name="Grigoriev I.V."/>
            <person name="Spatafora J.W."/>
            <person name="Choi I.-G."/>
        </authorList>
    </citation>
    <scope>NUCLEOTIDE SEQUENCE [LARGE SCALE GENOMIC DNA]</scope>
    <source>
        <strain evidence="2 3">KUC8140</strain>
    </source>
</reference>
<sequence length="293" mass="32866">MNDQHEHEDPREWPSFEITLPRQYHAGTDVLRLDQVRKWYIPITFRNCKLKKETETTIPVPAKATITEILSNTSQDGCCRIRMAPSDENKGGFEPLNLVCKYFSTGNKKYAKSLKRASKLYENELKELQGTAIPKFYGRYKLDGVWRANPLFTFGCILLEDCGGQTFEDNEDLLELEVEERISISNALDKIHSAGICLEGFEAENVVGRDGDYRIVGLSNLIDHPCHACQDGDGDDSTASSASEDDSDVPEVEDEDDVSEFECEGISKPLDILHLEITLDDSESEEEASNSSA</sequence>
<dbReference type="EMBL" id="KQ085903">
    <property type="protein sequence ID" value="KLO17603.1"/>
    <property type="molecule type" value="Genomic_DNA"/>
</dbReference>
<evidence type="ECO:0008006" key="4">
    <source>
        <dbReference type="Google" id="ProtNLM"/>
    </source>
</evidence>
<evidence type="ECO:0000256" key="1">
    <source>
        <dbReference type="SAM" id="MobiDB-lite"/>
    </source>
</evidence>
<dbReference type="AlphaFoldDB" id="A0A0H2S7G9"/>